<dbReference type="Proteomes" id="UP000289411">
    <property type="component" value="Unassembled WGS sequence"/>
</dbReference>
<dbReference type="EMBL" id="QYBC01000004">
    <property type="protein sequence ID" value="RYB06429.1"/>
    <property type="molecule type" value="Genomic_DNA"/>
</dbReference>
<dbReference type="InterPro" id="IPR036291">
    <property type="entry name" value="NAD(P)-bd_dom_sf"/>
</dbReference>
<dbReference type="Pfam" id="PF07994">
    <property type="entry name" value="NAD_binding_5"/>
    <property type="match status" value="1"/>
</dbReference>
<dbReference type="InterPro" id="IPR002587">
    <property type="entry name" value="Myo-inos-1-P_Synthase"/>
</dbReference>
<evidence type="ECO:0000313" key="4">
    <source>
        <dbReference type="Proteomes" id="UP000289411"/>
    </source>
</evidence>
<dbReference type="AlphaFoldDB" id="A0A4Q2RER6"/>
<dbReference type="SUPFAM" id="SSF51735">
    <property type="entry name" value="NAD(P)-binding Rossmann-fold domains"/>
    <property type="match status" value="1"/>
</dbReference>
<dbReference type="RefSeq" id="WP_129218364.1">
    <property type="nucleotide sequence ID" value="NZ_QYBC01000004.1"/>
</dbReference>
<dbReference type="GO" id="GO:0004512">
    <property type="term" value="F:inositol-3-phosphate synthase activity"/>
    <property type="evidence" value="ECO:0007669"/>
    <property type="project" value="InterPro"/>
</dbReference>
<feature type="domain" description="Myo-inositol-1-phosphate synthase GAPDH-like" evidence="2">
    <location>
        <begin position="228"/>
        <end position="333"/>
    </location>
</feature>
<dbReference type="PIRSF" id="PIRSF015578">
    <property type="entry name" value="Myoinos-ppht_syn"/>
    <property type="match status" value="1"/>
</dbReference>
<dbReference type="Gene3D" id="3.30.360.10">
    <property type="entry name" value="Dihydrodipicolinate Reductase, domain 2"/>
    <property type="match status" value="1"/>
</dbReference>
<dbReference type="OrthoDB" id="729130at2"/>
<dbReference type="SUPFAM" id="SSF55347">
    <property type="entry name" value="Glyceraldehyde-3-phosphate dehydrogenase-like, C-terminal domain"/>
    <property type="match status" value="1"/>
</dbReference>
<dbReference type="GO" id="GO:0008654">
    <property type="term" value="P:phospholipid biosynthetic process"/>
    <property type="evidence" value="ECO:0007669"/>
    <property type="project" value="InterPro"/>
</dbReference>
<sequence>MGSTRGERLGVAIVGLGGAVATTAVAGIEALKAGSNQLDGLPLAHLNVAGLADYKDLVFGGWDVNGNDLAAAADEHGVLGKGDAASAEVLKTMTPWKAVASQKFCKNIVGRNMTAAKNHREAVDIIADDLRRFKEESGVDRVVVINLASTESWPDLGAEALNSVEGFERGLDADSEAIGPAMLYAYAAIASDCGYANFTPSVAADVPALMAFAKERNVAVAGKDGKTGQTMMKTVIAPALKSRALHVDGWFSTNILGNRDGFALQDPNSLQSKLNTKGCVLEDMLGYPVEDHLVDIRYYRPRGDDKEAWDNIDVTGFLGQKMQIKINFLCKDSILAAPLAIEIARVVGLAGRRGDGGVQEQLGHFFKAPMTRNGRKPEHAFHAQEAMLMDWLNVG</sequence>
<dbReference type="GO" id="GO:0006021">
    <property type="term" value="P:inositol biosynthetic process"/>
    <property type="evidence" value="ECO:0007669"/>
    <property type="project" value="InterPro"/>
</dbReference>
<comment type="similarity">
    <text evidence="1">Belongs to the myo-inositol 1-phosphate synthase family.</text>
</comment>
<gene>
    <name evidence="3" type="ORF">D3272_06710</name>
</gene>
<evidence type="ECO:0000313" key="3">
    <source>
        <dbReference type="EMBL" id="RYB06429.1"/>
    </source>
</evidence>
<reference evidence="3 4" key="1">
    <citation type="submission" date="2018-09" db="EMBL/GenBank/DDBJ databases">
        <authorList>
            <person name="Grouzdev D.S."/>
            <person name="Krutkina M.S."/>
        </authorList>
    </citation>
    <scope>NUCLEOTIDE SEQUENCE [LARGE SCALE GENOMIC DNA]</scope>
    <source>
        <strain evidence="3 4">RmlP001</strain>
    </source>
</reference>
<dbReference type="InterPro" id="IPR013021">
    <property type="entry name" value="Myo-inos-1-P_Synthase_GAPDH"/>
</dbReference>
<evidence type="ECO:0000259" key="2">
    <source>
        <dbReference type="Pfam" id="PF01658"/>
    </source>
</evidence>
<evidence type="ECO:0000256" key="1">
    <source>
        <dbReference type="ARBA" id="ARBA00010813"/>
    </source>
</evidence>
<protein>
    <submittedName>
        <fullName evidence="3">Inositol-3-phosphate synthase</fullName>
    </submittedName>
</protein>
<comment type="caution">
    <text evidence="3">The sequence shown here is derived from an EMBL/GenBank/DDBJ whole genome shotgun (WGS) entry which is preliminary data.</text>
</comment>
<keyword evidence="4" id="KW-1185">Reference proteome</keyword>
<name>A0A4Q2RER6_9HYPH</name>
<dbReference type="Gene3D" id="3.40.50.720">
    <property type="entry name" value="NAD(P)-binding Rossmann-like Domain"/>
    <property type="match status" value="1"/>
</dbReference>
<dbReference type="PANTHER" id="PTHR11510">
    <property type="entry name" value="MYO-INOSITOL-1 PHOSPHATE SYNTHASE"/>
    <property type="match status" value="1"/>
</dbReference>
<dbReference type="Pfam" id="PF01658">
    <property type="entry name" value="Inos-1-P_synth"/>
    <property type="match status" value="1"/>
</dbReference>
<reference evidence="3 4" key="2">
    <citation type="submission" date="2019-02" db="EMBL/GenBank/DDBJ databases">
        <title>'Lichenibacterium ramalinii' gen. nov. sp. nov., 'Lichenibacterium minor' gen. nov. sp. nov.</title>
        <authorList>
            <person name="Pankratov T."/>
        </authorList>
    </citation>
    <scope>NUCLEOTIDE SEQUENCE [LARGE SCALE GENOMIC DNA]</scope>
    <source>
        <strain evidence="3 4">RmlP001</strain>
    </source>
</reference>
<proteinExistence type="inferred from homology"/>
<organism evidence="3 4">
    <name type="scientific">Lichenibacterium ramalinae</name>
    <dbReference type="NCBI Taxonomy" id="2316527"/>
    <lineage>
        <taxon>Bacteria</taxon>
        <taxon>Pseudomonadati</taxon>
        <taxon>Pseudomonadota</taxon>
        <taxon>Alphaproteobacteria</taxon>
        <taxon>Hyphomicrobiales</taxon>
        <taxon>Lichenihabitantaceae</taxon>
        <taxon>Lichenibacterium</taxon>
    </lineage>
</organism>
<accession>A0A4Q2RER6</accession>